<feature type="transmembrane region" description="Helical" evidence="1">
    <location>
        <begin position="130"/>
        <end position="150"/>
    </location>
</feature>
<reference evidence="3" key="1">
    <citation type="submission" date="2020-05" db="EMBL/GenBank/DDBJ databases">
        <title>Mycena genomes resolve the evolution of fungal bioluminescence.</title>
        <authorList>
            <person name="Tsai I.J."/>
        </authorList>
    </citation>
    <scope>NUCLEOTIDE SEQUENCE</scope>
    <source>
        <strain evidence="3">CCC161011</strain>
    </source>
</reference>
<dbReference type="Proteomes" id="UP000620124">
    <property type="component" value="Unassembled WGS sequence"/>
</dbReference>
<proteinExistence type="predicted"/>
<evidence type="ECO:0000256" key="1">
    <source>
        <dbReference type="SAM" id="Phobius"/>
    </source>
</evidence>
<comment type="caution">
    <text evidence="3">The sequence shown here is derived from an EMBL/GenBank/DDBJ whole genome shotgun (WGS) entry which is preliminary data.</text>
</comment>
<evidence type="ECO:0000313" key="4">
    <source>
        <dbReference type="Proteomes" id="UP000620124"/>
    </source>
</evidence>
<keyword evidence="1" id="KW-0472">Membrane</keyword>
<dbReference type="InterPro" id="IPR045339">
    <property type="entry name" value="DUF6534"/>
</dbReference>
<dbReference type="Pfam" id="PF20152">
    <property type="entry name" value="DUF6534"/>
    <property type="match status" value="1"/>
</dbReference>
<dbReference type="PANTHER" id="PTHR40465:SF1">
    <property type="entry name" value="DUF6534 DOMAIN-CONTAINING PROTEIN"/>
    <property type="match status" value="1"/>
</dbReference>
<evidence type="ECO:0000259" key="2">
    <source>
        <dbReference type="Pfam" id="PF20152"/>
    </source>
</evidence>
<feature type="transmembrane region" description="Helical" evidence="1">
    <location>
        <begin position="21"/>
        <end position="51"/>
    </location>
</feature>
<dbReference type="AlphaFoldDB" id="A0A8H6Y711"/>
<feature type="domain" description="DUF6534" evidence="2">
    <location>
        <begin position="69"/>
        <end position="154"/>
    </location>
</feature>
<accession>A0A8H6Y711</accession>
<name>A0A8H6Y711_9AGAR</name>
<keyword evidence="4" id="KW-1185">Reference proteome</keyword>
<gene>
    <name evidence="3" type="ORF">MVEN_01130300</name>
</gene>
<feature type="transmembrane region" description="Helical" evidence="1">
    <location>
        <begin position="57"/>
        <end position="80"/>
    </location>
</feature>
<evidence type="ECO:0000313" key="3">
    <source>
        <dbReference type="EMBL" id="KAF7354413.1"/>
    </source>
</evidence>
<keyword evidence="1" id="KW-1133">Transmembrane helix</keyword>
<dbReference type="OrthoDB" id="2936034at2759"/>
<dbReference type="EMBL" id="JACAZI010000008">
    <property type="protein sequence ID" value="KAF7354413.1"/>
    <property type="molecule type" value="Genomic_DNA"/>
</dbReference>
<dbReference type="PANTHER" id="PTHR40465">
    <property type="entry name" value="CHROMOSOME 1, WHOLE GENOME SHOTGUN SEQUENCE"/>
    <property type="match status" value="1"/>
</dbReference>
<feature type="transmembrane region" description="Helical" evidence="1">
    <location>
        <begin position="100"/>
        <end position="124"/>
    </location>
</feature>
<keyword evidence="1" id="KW-0812">Transmembrane</keyword>
<protein>
    <recommendedName>
        <fullName evidence="2">DUF6534 domain-containing protein</fullName>
    </recommendedName>
</protein>
<organism evidence="3 4">
    <name type="scientific">Mycena venus</name>
    <dbReference type="NCBI Taxonomy" id="2733690"/>
    <lineage>
        <taxon>Eukaryota</taxon>
        <taxon>Fungi</taxon>
        <taxon>Dikarya</taxon>
        <taxon>Basidiomycota</taxon>
        <taxon>Agaricomycotina</taxon>
        <taxon>Agaricomycetes</taxon>
        <taxon>Agaricomycetidae</taxon>
        <taxon>Agaricales</taxon>
        <taxon>Marasmiineae</taxon>
        <taxon>Mycenaceae</taxon>
        <taxon>Mycena</taxon>
    </lineage>
</organism>
<sequence>MMTLLAQSFLATRYWLLTKNNFITLILFFFITVAAGGAFASAITLVIFPQYKDRSKALIPGTIWLIGEAVADISIAFALVLKLRKMESPIKKNRSLVKRLVAQTIQTGTAGATIALVDLVAFLANKESNMTTAIAYCIGHIYCITMLANLNNRKIGEMWSGTFTCSSVNPETRGEHRNQERSGGGGEYSAGFWTALVHIDTSKESFKPSFKANAGQGLPHDSPAVETVKYAAAHASKKKQALFTS</sequence>